<evidence type="ECO:0000259" key="11">
    <source>
        <dbReference type="PROSITE" id="PS52015"/>
    </source>
</evidence>
<feature type="domain" description="TonB C-terminal" evidence="11">
    <location>
        <begin position="54"/>
        <end position="144"/>
    </location>
</feature>
<evidence type="ECO:0000256" key="8">
    <source>
        <dbReference type="ARBA" id="ARBA00022989"/>
    </source>
</evidence>
<comment type="similarity">
    <text evidence="2">Belongs to the TonB family.</text>
</comment>
<protein>
    <recommendedName>
        <fullName evidence="11">TonB C-terminal domain-containing protein</fullName>
    </recommendedName>
</protein>
<sequence length="144" mass="16039">MEITKERTSNDRKGTTSKKSKKGNTALMQSAVDTDSIENSNIFGVVEEMPSFPGGMAALMKYIKDNLRYPEICREGAAMGRVHVVFIVNEDGSLSDIKVIRSISPELDKEAIRVVKSMPKWNPAKQNGKAVKMKYVVSVNFRPE</sequence>
<dbReference type="Pfam" id="PF03544">
    <property type="entry name" value="TonB_C"/>
    <property type="match status" value="1"/>
</dbReference>
<evidence type="ECO:0000256" key="10">
    <source>
        <dbReference type="SAM" id="MobiDB-lite"/>
    </source>
</evidence>
<dbReference type="PANTHER" id="PTHR33446">
    <property type="entry name" value="PROTEIN TONB-RELATED"/>
    <property type="match status" value="1"/>
</dbReference>
<dbReference type="GO" id="GO:0098797">
    <property type="term" value="C:plasma membrane protein complex"/>
    <property type="evidence" value="ECO:0007669"/>
    <property type="project" value="TreeGrafter"/>
</dbReference>
<dbReference type="AlphaFoldDB" id="A0AA91TGQ5"/>
<dbReference type="NCBIfam" id="TIGR01352">
    <property type="entry name" value="tonB_Cterm"/>
    <property type="match status" value="1"/>
</dbReference>
<keyword evidence="8" id="KW-1133">Transmembrane helix</keyword>
<feature type="compositionally biased region" description="Basic and acidic residues" evidence="10">
    <location>
        <begin position="1"/>
        <end position="14"/>
    </location>
</feature>
<dbReference type="InterPro" id="IPR037682">
    <property type="entry name" value="TonB_C"/>
</dbReference>
<reference evidence="12 13" key="1">
    <citation type="submission" date="2017-07" db="EMBL/GenBank/DDBJ databases">
        <title>Draft genome sequence of Prevotella copri isolated from the gut of healthy adult Indian.</title>
        <authorList>
            <person name="Das B."/>
            <person name="Bag S."/>
            <person name="Ghosh T.S."/>
        </authorList>
    </citation>
    <scope>NUCLEOTIDE SEQUENCE [LARGE SCALE GENOMIC DNA]</scope>
    <source>
        <strain evidence="12 13">Indica</strain>
    </source>
</reference>
<gene>
    <name evidence="12" type="ORF">CFT61_16310</name>
</gene>
<dbReference type="Proteomes" id="UP000215155">
    <property type="component" value="Unassembled WGS sequence"/>
</dbReference>
<name>A0AA91TGQ5_9BACT</name>
<evidence type="ECO:0000256" key="9">
    <source>
        <dbReference type="ARBA" id="ARBA00023136"/>
    </source>
</evidence>
<keyword evidence="5" id="KW-0997">Cell inner membrane</keyword>
<feature type="region of interest" description="Disordered" evidence="10">
    <location>
        <begin position="1"/>
        <end position="29"/>
    </location>
</feature>
<keyword evidence="7" id="KW-0653">Protein transport</keyword>
<evidence type="ECO:0000256" key="7">
    <source>
        <dbReference type="ARBA" id="ARBA00022927"/>
    </source>
</evidence>
<dbReference type="GO" id="GO:0055085">
    <property type="term" value="P:transmembrane transport"/>
    <property type="evidence" value="ECO:0007669"/>
    <property type="project" value="InterPro"/>
</dbReference>
<comment type="caution">
    <text evidence="12">The sequence shown here is derived from an EMBL/GenBank/DDBJ whole genome shotgun (WGS) entry which is preliminary data.</text>
</comment>
<evidence type="ECO:0000256" key="6">
    <source>
        <dbReference type="ARBA" id="ARBA00022692"/>
    </source>
</evidence>
<dbReference type="EMBL" id="NMPZ01000062">
    <property type="protein sequence ID" value="OXL42468.1"/>
    <property type="molecule type" value="Genomic_DNA"/>
</dbReference>
<organism evidence="12 13">
    <name type="scientific">Segatella copri</name>
    <dbReference type="NCBI Taxonomy" id="165179"/>
    <lineage>
        <taxon>Bacteria</taxon>
        <taxon>Pseudomonadati</taxon>
        <taxon>Bacteroidota</taxon>
        <taxon>Bacteroidia</taxon>
        <taxon>Bacteroidales</taxon>
        <taxon>Prevotellaceae</taxon>
        <taxon>Segatella</taxon>
    </lineage>
</organism>
<dbReference type="FunFam" id="3.30.1150.10:FF:000002">
    <property type="entry name" value="Energy transducer TonB"/>
    <property type="match status" value="1"/>
</dbReference>
<evidence type="ECO:0000256" key="3">
    <source>
        <dbReference type="ARBA" id="ARBA00022448"/>
    </source>
</evidence>
<dbReference type="RefSeq" id="WP_089545433.1">
    <property type="nucleotide sequence ID" value="NZ_JAHOEO010000131.1"/>
</dbReference>
<evidence type="ECO:0000313" key="13">
    <source>
        <dbReference type="Proteomes" id="UP000215155"/>
    </source>
</evidence>
<dbReference type="PANTHER" id="PTHR33446:SF2">
    <property type="entry name" value="PROTEIN TONB"/>
    <property type="match status" value="1"/>
</dbReference>
<keyword evidence="9" id="KW-0472">Membrane</keyword>
<evidence type="ECO:0000313" key="12">
    <source>
        <dbReference type="EMBL" id="OXL42468.1"/>
    </source>
</evidence>
<dbReference type="SUPFAM" id="SSF74653">
    <property type="entry name" value="TolA/TonB C-terminal domain"/>
    <property type="match status" value="1"/>
</dbReference>
<keyword evidence="6" id="KW-0812">Transmembrane</keyword>
<keyword evidence="3" id="KW-0813">Transport</keyword>
<evidence type="ECO:0000256" key="4">
    <source>
        <dbReference type="ARBA" id="ARBA00022475"/>
    </source>
</evidence>
<accession>A0AA91TGQ5</accession>
<comment type="subcellular location">
    <subcellularLocation>
        <location evidence="1">Cell inner membrane</location>
        <topology evidence="1">Single-pass membrane protein</topology>
        <orientation evidence="1">Periplasmic side</orientation>
    </subcellularLocation>
</comment>
<dbReference type="InterPro" id="IPR006260">
    <property type="entry name" value="TonB/TolA_C"/>
</dbReference>
<proteinExistence type="inferred from homology"/>
<evidence type="ECO:0000256" key="5">
    <source>
        <dbReference type="ARBA" id="ARBA00022519"/>
    </source>
</evidence>
<keyword evidence="4" id="KW-1003">Cell membrane</keyword>
<dbReference type="PROSITE" id="PS52015">
    <property type="entry name" value="TONB_CTD"/>
    <property type="match status" value="1"/>
</dbReference>
<dbReference type="GO" id="GO:0015031">
    <property type="term" value="P:protein transport"/>
    <property type="evidence" value="ECO:0007669"/>
    <property type="project" value="UniProtKB-KW"/>
</dbReference>
<evidence type="ECO:0000256" key="1">
    <source>
        <dbReference type="ARBA" id="ARBA00004383"/>
    </source>
</evidence>
<dbReference type="InterPro" id="IPR051045">
    <property type="entry name" value="TonB-dependent_transducer"/>
</dbReference>
<dbReference type="GO" id="GO:0031992">
    <property type="term" value="F:energy transducer activity"/>
    <property type="evidence" value="ECO:0007669"/>
    <property type="project" value="TreeGrafter"/>
</dbReference>
<dbReference type="Gene3D" id="3.30.1150.10">
    <property type="match status" value="1"/>
</dbReference>
<evidence type="ECO:0000256" key="2">
    <source>
        <dbReference type="ARBA" id="ARBA00006555"/>
    </source>
</evidence>